<dbReference type="SUPFAM" id="SSF56925">
    <property type="entry name" value="OMPA-like"/>
    <property type="match status" value="1"/>
</dbReference>
<sequence length="221" mass="23517">MKMRSLALAMLVAAPIAAQAADTVNNVGVGIVGGTAGAGIALGYRINDKVTLRGEFTKWRLSDTKTIDDVDYDVDLDLGSVGAYLDWHPFAGNFRVSAGFANNLNELRVKNASTETTTVGDATVSINPGDLRGKANFDSAPYLGIGWGNAAPKGWGFRFDLGAWFLGKADVSLSASNTVRTAIQAQGKDPDTEIRKEEQKARNDIGDVVYPNVSIAVSYGW</sequence>
<dbReference type="Proteomes" id="UP000198461">
    <property type="component" value="Unassembled WGS sequence"/>
</dbReference>
<dbReference type="AlphaFoldDB" id="A0A1N6HCM3"/>
<evidence type="ECO:0000313" key="2">
    <source>
        <dbReference type="EMBL" id="SIO17503.1"/>
    </source>
</evidence>
<feature type="signal peptide" evidence="1">
    <location>
        <begin position="1"/>
        <end position="20"/>
    </location>
</feature>
<dbReference type="InterPro" id="IPR011250">
    <property type="entry name" value="OMP/PagP_B-barrel"/>
</dbReference>
<proteinExistence type="predicted"/>
<organism evidence="2 3">
    <name type="scientific">Sulfurivirga caldicuralii</name>
    <dbReference type="NCBI Taxonomy" id="364032"/>
    <lineage>
        <taxon>Bacteria</taxon>
        <taxon>Pseudomonadati</taxon>
        <taxon>Pseudomonadota</taxon>
        <taxon>Gammaproteobacteria</taxon>
        <taxon>Thiotrichales</taxon>
        <taxon>Piscirickettsiaceae</taxon>
        <taxon>Sulfurivirga</taxon>
    </lineage>
</organism>
<evidence type="ECO:0000256" key="1">
    <source>
        <dbReference type="SAM" id="SignalP"/>
    </source>
</evidence>
<feature type="chain" id="PRO_5012026059" description="Outer membrane protein" evidence="1">
    <location>
        <begin position="21"/>
        <end position="221"/>
    </location>
</feature>
<evidence type="ECO:0000313" key="3">
    <source>
        <dbReference type="Proteomes" id="UP000198461"/>
    </source>
</evidence>
<gene>
    <name evidence="2" type="ORF">SAMN05443662_1655</name>
</gene>
<dbReference type="STRING" id="364032.SAMN05443662_1655"/>
<dbReference type="RefSeq" id="WP_074201925.1">
    <property type="nucleotide sequence ID" value="NZ_FSRE01000004.1"/>
</dbReference>
<reference evidence="3" key="1">
    <citation type="submission" date="2016-11" db="EMBL/GenBank/DDBJ databases">
        <authorList>
            <person name="Varghese N."/>
            <person name="Submissions S."/>
        </authorList>
    </citation>
    <scope>NUCLEOTIDE SEQUENCE [LARGE SCALE GENOMIC DNA]</scope>
    <source>
        <strain evidence="3">DSM 17737</strain>
    </source>
</reference>
<keyword evidence="1" id="KW-0732">Signal</keyword>
<protein>
    <recommendedName>
        <fullName evidence="4">Outer membrane protein</fullName>
    </recommendedName>
</protein>
<keyword evidence="3" id="KW-1185">Reference proteome</keyword>
<name>A0A1N6HCM3_9GAMM</name>
<accession>A0A1N6HCM3</accession>
<evidence type="ECO:0008006" key="4">
    <source>
        <dbReference type="Google" id="ProtNLM"/>
    </source>
</evidence>
<dbReference type="EMBL" id="FSRE01000004">
    <property type="protein sequence ID" value="SIO17503.1"/>
    <property type="molecule type" value="Genomic_DNA"/>
</dbReference>
<dbReference type="Gene3D" id="2.40.160.170">
    <property type="match status" value="1"/>
</dbReference>
<dbReference type="OrthoDB" id="517121at2"/>